<accession>A0A1Y1ZXY6</accession>
<dbReference type="CDD" id="cd05288">
    <property type="entry name" value="PGDH"/>
    <property type="match status" value="1"/>
</dbReference>
<dbReference type="InterPro" id="IPR020843">
    <property type="entry name" value="ER"/>
</dbReference>
<dbReference type="InterPro" id="IPR036291">
    <property type="entry name" value="NAD(P)-bd_dom_sf"/>
</dbReference>
<dbReference type="SMART" id="SM00829">
    <property type="entry name" value="PKS_ER"/>
    <property type="match status" value="1"/>
</dbReference>
<sequence>MSGQKTRQWILSNPPENDPVLSGDNATFSLETKTLSAPGPNQVLVKALYISNDPAQRGWIQKGVDPKRLYTEPVVKGGIMRAFAVAEVVETNSDLKKGQLVLATTGWTEYAVLDAKDCRPVQADESAGIRPTHFIGSLGGPGLTAYYGLVDVVGTKAEDTVVVSGAAGATGSMVVQIAKHIVGCKKVIGIAGGPKKCKWVESLGADVCVDYKSPNFKEELEKATDGFVEVYFDNVGGEILDLMLTRMKRHGRISACGAISNYNKMGDPVGIKNWFEIITNRIEIKGFIVTDAVVAGKTGAILQKLVQGIKEGKVKIGEESETVVPTKFEDVPKTWMMLYEGGNQGKLVTALKR</sequence>
<evidence type="ECO:0000259" key="3">
    <source>
        <dbReference type="SMART" id="SM00829"/>
    </source>
</evidence>
<dbReference type="SUPFAM" id="SSF51735">
    <property type="entry name" value="NAD(P)-binding Rossmann-fold domains"/>
    <property type="match status" value="1"/>
</dbReference>
<dbReference type="Pfam" id="PF16884">
    <property type="entry name" value="ADH_N_2"/>
    <property type="match status" value="1"/>
</dbReference>
<dbReference type="PANTHER" id="PTHR43205:SF19">
    <property type="entry name" value="ENOYL REDUCTASE (ER) DOMAIN-CONTAINING PROTEIN"/>
    <property type="match status" value="1"/>
</dbReference>
<dbReference type="InterPro" id="IPR041694">
    <property type="entry name" value="ADH_N_2"/>
</dbReference>
<feature type="region of interest" description="Disordered" evidence="2">
    <location>
        <begin position="1"/>
        <end position="20"/>
    </location>
</feature>
<feature type="compositionally biased region" description="Polar residues" evidence="2">
    <location>
        <begin position="1"/>
        <end position="15"/>
    </location>
</feature>
<dbReference type="Pfam" id="PF00107">
    <property type="entry name" value="ADH_zinc_N"/>
    <property type="match status" value="1"/>
</dbReference>
<evidence type="ECO:0000256" key="2">
    <source>
        <dbReference type="SAM" id="MobiDB-lite"/>
    </source>
</evidence>
<dbReference type="Gene3D" id="3.40.50.720">
    <property type="entry name" value="NAD(P)-binding Rossmann-like Domain"/>
    <property type="match status" value="1"/>
</dbReference>
<name>A0A1Y1ZXY6_9PLEO</name>
<dbReference type="InterPro" id="IPR011032">
    <property type="entry name" value="GroES-like_sf"/>
</dbReference>
<dbReference type="GO" id="GO:0016628">
    <property type="term" value="F:oxidoreductase activity, acting on the CH-CH group of donors, NAD or NADP as acceptor"/>
    <property type="evidence" value="ECO:0007669"/>
    <property type="project" value="InterPro"/>
</dbReference>
<evidence type="ECO:0000256" key="1">
    <source>
        <dbReference type="ARBA" id="ARBA00023002"/>
    </source>
</evidence>
<keyword evidence="5" id="KW-1185">Reference proteome</keyword>
<dbReference type="SUPFAM" id="SSF50129">
    <property type="entry name" value="GroES-like"/>
    <property type="match status" value="1"/>
</dbReference>
<dbReference type="InterPro" id="IPR045010">
    <property type="entry name" value="MDR_fam"/>
</dbReference>
<dbReference type="PANTHER" id="PTHR43205">
    <property type="entry name" value="PROSTAGLANDIN REDUCTASE"/>
    <property type="match status" value="1"/>
</dbReference>
<dbReference type="OrthoDB" id="809632at2759"/>
<comment type="caution">
    <text evidence="4">The sequence shown here is derived from an EMBL/GenBank/DDBJ whole genome shotgun (WGS) entry which is preliminary data.</text>
</comment>
<reference evidence="4 5" key="1">
    <citation type="submission" date="2016-07" db="EMBL/GenBank/DDBJ databases">
        <title>Pervasive Adenine N6-methylation of Active Genes in Fungi.</title>
        <authorList>
            <consortium name="DOE Joint Genome Institute"/>
            <person name="Mondo S.J."/>
            <person name="Dannebaum R.O."/>
            <person name="Kuo R.C."/>
            <person name="Labutti K."/>
            <person name="Haridas S."/>
            <person name="Kuo A."/>
            <person name="Salamov A."/>
            <person name="Ahrendt S.R."/>
            <person name="Lipzen A."/>
            <person name="Sullivan W."/>
            <person name="Andreopoulos W.B."/>
            <person name="Clum A."/>
            <person name="Lindquist E."/>
            <person name="Daum C."/>
            <person name="Ramamoorthy G.K."/>
            <person name="Gryganskyi A."/>
            <person name="Culley D."/>
            <person name="Magnuson J.K."/>
            <person name="James T.Y."/>
            <person name="O'Malley M.A."/>
            <person name="Stajich J.E."/>
            <person name="Spatafora J.W."/>
            <person name="Visel A."/>
            <person name="Grigoriev I.V."/>
        </authorList>
    </citation>
    <scope>NUCLEOTIDE SEQUENCE [LARGE SCALE GENOMIC DNA]</scope>
    <source>
        <strain evidence="4 5">CBS 115471</strain>
    </source>
</reference>
<dbReference type="AlphaFoldDB" id="A0A1Y1ZXY6"/>
<protein>
    <recommendedName>
        <fullName evidence="3">Enoyl reductase (ER) domain-containing protein</fullName>
    </recommendedName>
</protein>
<organism evidence="4 5">
    <name type="scientific">Clohesyomyces aquaticus</name>
    <dbReference type="NCBI Taxonomy" id="1231657"/>
    <lineage>
        <taxon>Eukaryota</taxon>
        <taxon>Fungi</taxon>
        <taxon>Dikarya</taxon>
        <taxon>Ascomycota</taxon>
        <taxon>Pezizomycotina</taxon>
        <taxon>Dothideomycetes</taxon>
        <taxon>Pleosporomycetidae</taxon>
        <taxon>Pleosporales</taxon>
        <taxon>Lindgomycetaceae</taxon>
        <taxon>Clohesyomyces</taxon>
    </lineage>
</organism>
<evidence type="ECO:0000313" key="5">
    <source>
        <dbReference type="Proteomes" id="UP000193144"/>
    </source>
</evidence>
<feature type="domain" description="Enoyl reductase (ER)" evidence="3">
    <location>
        <begin position="23"/>
        <end position="349"/>
    </location>
</feature>
<dbReference type="Gene3D" id="3.90.180.10">
    <property type="entry name" value="Medium-chain alcohol dehydrogenases, catalytic domain"/>
    <property type="match status" value="1"/>
</dbReference>
<proteinExistence type="predicted"/>
<dbReference type="Proteomes" id="UP000193144">
    <property type="component" value="Unassembled WGS sequence"/>
</dbReference>
<dbReference type="InterPro" id="IPR013149">
    <property type="entry name" value="ADH-like_C"/>
</dbReference>
<gene>
    <name evidence="4" type="ORF">BCR34DRAFT_478361</name>
</gene>
<dbReference type="EMBL" id="MCFA01000027">
    <property type="protein sequence ID" value="ORY15121.1"/>
    <property type="molecule type" value="Genomic_DNA"/>
</dbReference>
<dbReference type="FunFam" id="3.40.50.720:FF:000121">
    <property type="entry name" value="Prostaglandin reductase 2"/>
    <property type="match status" value="1"/>
</dbReference>
<keyword evidence="1" id="KW-0560">Oxidoreductase</keyword>
<evidence type="ECO:0000313" key="4">
    <source>
        <dbReference type="EMBL" id="ORY15121.1"/>
    </source>
</evidence>